<evidence type="ECO:0000259" key="2">
    <source>
        <dbReference type="PROSITE" id="PS00036"/>
    </source>
</evidence>
<dbReference type="PANTHER" id="PTHR38116:SF9">
    <property type="entry name" value="BZIP DOMAIN-CONTAINING PROTEIN"/>
    <property type="match status" value="1"/>
</dbReference>
<keyword evidence="4" id="KW-1185">Reference proteome</keyword>
<dbReference type="CDD" id="cd14686">
    <property type="entry name" value="bZIP"/>
    <property type="match status" value="1"/>
</dbReference>
<dbReference type="Pfam" id="PF11905">
    <property type="entry name" value="DUF3425"/>
    <property type="match status" value="1"/>
</dbReference>
<feature type="region of interest" description="Disordered" evidence="1">
    <location>
        <begin position="1"/>
        <end position="82"/>
    </location>
</feature>
<feature type="domain" description="BZIP" evidence="2">
    <location>
        <begin position="14"/>
        <end position="28"/>
    </location>
</feature>
<dbReference type="InParanoid" id="A0A316V8V4"/>
<dbReference type="PROSITE" id="PS00036">
    <property type="entry name" value="BZIP_BASIC"/>
    <property type="match status" value="1"/>
</dbReference>
<dbReference type="STRING" id="1280837.A0A316V8V4"/>
<gene>
    <name evidence="3" type="ORF">FA14DRAFT_192181</name>
</gene>
<proteinExistence type="predicted"/>
<protein>
    <recommendedName>
        <fullName evidence="2">BZIP domain-containing protein</fullName>
    </recommendedName>
</protein>
<dbReference type="RefSeq" id="XP_025352197.1">
    <property type="nucleotide sequence ID" value="XM_025501925.1"/>
</dbReference>
<organism evidence="3 4">
    <name type="scientific">Meira miltonrushii</name>
    <dbReference type="NCBI Taxonomy" id="1280837"/>
    <lineage>
        <taxon>Eukaryota</taxon>
        <taxon>Fungi</taxon>
        <taxon>Dikarya</taxon>
        <taxon>Basidiomycota</taxon>
        <taxon>Ustilaginomycotina</taxon>
        <taxon>Exobasidiomycetes</taxon>
        <taxon>Exobasidiales</taxon>
        <taxon>Brachybasidiaceae</taxon>
        <taxon>Meira</taxon>
    </lineage>
</organism>
<feature type="compositionally biased region" description="Basic and acidic residues" evidence="1">
    <location>
        <begin position="30"/>
        <end position="45"/>
    </location>
</feature>
<dbReference type="AlphaFoldDB" id="A0A316V8V4"/>
<dbReference type="GO" id="GO:0003700">
    <property type="term" value="F:DNA-binding transcription factor activity"/>
    <property type="evidence" value="ECO:0007669"/>
    <property type="project" value="InterPro"/>
</dbReference>
<dbReference type="PANTHER" id="PTHR38116">
    <property type="entry name" value="CHROMOSOME 7, WHOLE GENOME SHOTGUN SEQUENCE"/>
    <property type="match status" value="1"/>
</dbReference>
<dbReference type="OrthoDB" id="2245989at2759"/>
<evidence type="ECO:0000313" key="3">
    <source>
        <dbReference type="EMBL" id="PWN31895.1"/>
    </source>
</evidence>
<dbReference type="GeneID" id="37023706"/>
<name>A0A316V8V4_9BASI</name>
<accession>A0A316V8V4</accession>
<feature type="compositionally biased region" description="Polar residues" evidence="1">
    <location>
        <begin position="47"/>
        <end position="82"/>
    </location>
</feature>
<sequence>MGRKRTSNEISEERRLQNRLSQQRWREKRKREDDKDSAKSSERGSHQIISNPSQSPQTSTHNHTSETTQTPSSHPSSIFSPYEQTQGLGEVNAKDVIDALALPENDRESDDQWQVTSVRDIDPQHLSESQLLSLAYCSPSLSQTFSLQSMHFAKALIKNTFRFGFDLKFMSKRSSRSYIAQDWLAYKDKQTSSNRRQASDFGNKESDQSTDSSSDTHSRPLQWDKIPNNMRPTEDQLTIQHHPYVDVTFPWPSVRSKLLKMLYTVIDYDDFCDAVFKAGLPGAKVTEPAFYIWGDDPMDQSAWEVGESFAKKYWFLLDDAILARTNWWRRLRGLEQLPNGKG</sequence>
<dbReference type="Proteomes" id="UP000245771">
    <property type="component" value="Unassembled WGS sequence"/>
</dbReference>
<dbReference type="EMBL" id="KZ819606">
    <property type="protein sequence ID" value="PWN31895.1"/>
    <property type="molecule type" value="Genomic_DNA"/>
</dbReference>
<evidence type="ECO:0000313" key="4">
    <source>
        <dbReference type="Proteomes" id="UP000245771"/>
    </source>
</evidence>
<reference evidence="3 4" key="1">
    <citation type="journal article" date="2018" name="Mol. Biol. Evol.">
        <title>Broad Genomic Sampling Reveals a Smut Pathogenic Ancestry of the Fungal Clade Ustilaginomycotina.</title>
        <authorList>
            <person name="Kijpornyongpan T."/>
            <person name="Mondo S.J."/>
            <person name="Barry K."/>
            <person name="Sandor L."/>
            <person name="Lee J."/>
            <person name="Lipzen A."/>
            <person name="Pangilinan J."/>
            <person name="LaButti K."/>
            <person name="Hainaut M."/>
            <person name="Henrissat B."/>
            <person name="Grigoriev I.V."/>
            <person name="Spatafora J.W."/>
            <person name="Aime M.C."/>
        </authorList>
    </citation>
    <scope>NUCLEOTIDE SEQUENCE [LARGE SCALE GENOMIC DNA]</scope>
    <source>
        <strain evidence="3 4">MCA 3882</strain>
    </source>
</reference>
<dbReference type="InterPro" id="IPR004827">
    <property type="entry name" value="bZIP"/>
</dbReference>
<feature type="region of interest" description="Disordered" evidence="1">
    <location>
        <begin position="194"/>
        <end position="228"/>
    </location>
</feature>
<evidence type="ECO:0000256" key="1">
    <source>
        <dbReference type="SAM" id="MobiDB-lite"/>
    </source>
</evidence>
<dbReference type="InterPro" id="IPR021833">
    <property type="entry name" value="DUF3425"/>
</dbReference>